<dbReference type="PANTHER" id="PTHR10623">
    <property type="entry name" value="MICROTUBULE-ASSOCIATED PROTEIN RP/EB FAMILY MEMBER"/>
    <property type="match status" value="1"/>
</dbReference>
<evidence type="ECO:0000256" key="2">
    <source>
        <dbReference type="ARBA" id="ARBA00010729"/>
    </source>
</evidence>
<organism evidence="7 8">
    <name type="scientific">Allacma fusca</name>
    <dbReference type="NCBI Taxonomy" id="39272"/>
    <lineage>
        <taxon>Eukaryota</taxon>
        <taxon>Metazoa</taxon>
        <taxon>Ecdysozoa</taxon>
        <taxon>Arthropoda</taxon>
        <taxon>Hexapoda</taxon>
        <taxon>Collembola</taxon>
        <taxon>Symphypleona</taxon>
        <taxon>Sminthuridae</taxon>
        <taxon>Allacma</taxon>
    </lineage>
</organism>
<dbReference type="GO" id="GO:0008017">
    <property type="term" value="F:microtubule binding"/>
    <property type="evidence" value="ECO:0007669"/>
    <property type="project" value="InterPro"/>
</dbReference>
<evidence type="ECO:0000256" key="3">
    <source>
        <dbReference type="ARBA" id="ARBA00022490"/>
    </source>
</evidence>
<comment type="similarity">
    <text evidence="2">Belongs to the MAPRE family.</text>
</comment>
<feature type="region of interest" description="Disordered" evidence="5">
    <location>
        <begin position="226"/>
        <end position="247"/>
    </location>
</feature>
<reference evidence="7" key="1">
    <citation type="submission" date="2021-06" db="EMBL/GenBank/DDBJ databases">
        <authorList>
            <person name="Hodson N. C."/>
            <person name="Mongue J. A."/>
            <person name="Jaron S. K."/>
        </authorList>
    </citation>
    <scope>NUCLEOTIDE SEQUENCE</scope>
</reference>
<gene>
    <name evidence="7" type="ORF">AFUS01_LOCUS36881</name>
</gene>
<name>A0A8J2L0U5_9HEXA</name>
<dbReference type="PROSITE" id="PS50021">
    <property type="entry name" value="CH"/>
    <property type="match status" value="1"/>
</dbReference>
<evidence type="ECO:0000256" key="4">
    <source>
        <dbReference type="ARBA" id="ARBA00023212"/>
    </source>
</evidence>
<evidence type="ECO:0000256" key="1">
    <source>
        <dbReference type="ARBA" id="ARBA00004245"/>
    </source>
</evidence>
<accession>A0A8J2L0U5</accession>
<evidence type="ECO:0000259" key="6">
    <source>
        <dbReference type="PROSITE" id="PS50021"/>
    </source>
</evidence>
<keyword evidence="4" id="KW-0206">Cytoskeleton</keyword>
<dbReference type="InterPro" id="IPR027328">
    <property type="entry name" value="MAPRE"/>
</dbReference>
<dbReference type="Proteomes" id="UP000708208">
    <property type="component" value="Unassembled WGS sequence"/>
</dbReference>
<dbReference type="Pfam" id="PF00307">
    <property type="entry name" value="CH"/>
    <property type="match status" value="1"/>
</dbReference>
<protein>
    <recommendedName>
        <fullName evidence="6">Calponin-homology (CH) domain-containing protein</fullName>
    </recommendedName>
</protein>
<dbReference type="GO" id="GO:0005856">
    <property type="term" value="C:cytoskeleton"/>
    <property type="evidence" value="ECO:0007669"/>
    <property type="project" value="UniProtKB-SubCell"/>
</dbReference>
<comment type="caution">
    <text evidence="7">The sequence shown here is derived from an EMBL/GenBank/DDBJ whole genome shotgun (WGS) entry which is preliminary data.</text>
</comment>
<comment type="subcellular location">
    <subcellularLocation>
        <location evidence="1">Cytoplasm</location>
        <location evidence="1">Cytoskeleton</location>
    </subcellularLocation>
</comment>
<keyword evidence="8" id="KW-1185">Reference proteome</keyword>
<keyword evidence="3" id="KW-0963">Cytoplasm</keyword>
<dbReference type="FunFam" id="1.10.418.10:FF:000007">
    <property type="entry name" value="Microtubule-associated protein, RP/EB family, member 2"/>
    <property type="match status" value="1"/>
</dbReference>
<dbReference type="OrthoDB" id="2119228at2759"/>
<dbReference type="AlphaFoldDB" id="A0A8J2L0U5"/>
<evidence type="ECO:0000313" key="7">
    <source>
        <dbReference type="EMBL" id="CAG7826847.1"/>
    </source>
</evidence>
<sequence>MAANVFKTNHANSDNLSRHDILNWINGCLESDFTKIEDLCSGAAYCQFMDMLFPGSISLKKIKFQTSLEHEYIQNYKILQAAFNKMEVEKAIPVGKLVKGRFQDNLEFVQWFKPFFDANYESKPYNALAARGGVGFSHVPSLSRRSPKKDTPRVKCLPKYKPRYGLEALKAENSELKTQCELQNKMLQQIEAVCGLYNSGAEWDAQATILRIMDLFLTKRNAGNEQKQNNSLGISSDDSNNYNLVEN</sequence>
<dbReference type="EMBL" id="CAJVCH010541306">
    <property type="protein sequence ID" value="CAG7826847.1"/>
    <property type="molecule type" value="Genomic_DNA"/>
</dbReference>
<proteinExistence type="inferred from homology"/>
<evidence type="ECO:0000256" key="5">
    <source>
        <dbReference type="SAM" id="MobiDB-lite"/>
    </source>
</evidence>
<feature type="domain" description="Calponin-homology (CH)" evidence="6">
    <location>
        <begin position="15"/>
        <end position="117"/>
    </location>
</feature>
<dbReference type="InterPro" id="IPR001715">
    <property type="entry name" value="CH_dom"/>
</dbReference>
<evidence type="ECO:0000313" key="8">
    <source>
        <dbReference type="Proteomes" id="UP000708208"/>
    </source>
</evidence>